<organism evidence="1 2">
    <name type="scientific">Popillia japonica</name>
    <name type="common">Japanese beetle</name>
    <dbReference type="NCBI Taxonomy" id="7064"/>
    <lineage>
        <taxon>Eukaryota</taxon>
        <taxon>Metazoa</taxon>
        <taxon>Ecdysozoa</taxon>
        <taxon>Arthropoda</taxon>
        <taxon>Hexapoda</taxon>
        <taxon>Insecta</taxon>
        <taxon>Pterygota</taxon>
        <taxon>Neoptera</taxon>
        <taxon>Endopterygota</taxon>
        <taxon>Coleoptera</taxon>
        <taxon>Polyphaga</taxon>
        <taxon>Scarabaeiformia</taxon>
        <taxon>Scarabaeidae</taxon>
        <taxon>Rutelinae</taxon>
        <taxon>Popillia</taxon>
    </lineage>
</organism>
<evidence type="ECO:0000313" key="1">
    <source>
        <dbReference type="EMBL" id="KAK9719729.1"/>
    </source>
</evidence>
<dbReference type="AlphaFoldDB" id="A0AAW1KK93"/>
<proteinExistence type="predicted"/>
<gene>
    <name evidence="1" type="ORF">QE152_g22532</name>
</gene>
<protein>
    <submittedName>
        <fullName evidence="1">Uncharacterized protein</fullName>
    </submittedName>
</protein>
<sequence length="75" mass="8795">MNDVIRAVNKKKVKHIAQETRTHLTALSPVEEQAINRIFSKISRAISLWEECGICNQHLYSFSINFHDLFTYYLI</sequence>
<name>A0AAW1KK93_POPJA</name>
<keyword evidence="2" id="KW-1185">Reference proteome</keyword>
<comment type="caution">
    <text evidence="1">The sequence shown here is derived from an EMBL/GenBank/DDBJ whole genome shotgun (WGS) entry which is preliminary data.</text>
</comment>
<dbReference type="EMBL" id="JASPKY010000217">
    <property type="protein sequence ID" value="KAK9719729.1"/>
    <property type="molecule type" value="Genomic_DNA"/>
</dbReference>
<reference evidence="1 2" key="1">
    <citation type="journal article" date="2024" name="BMC Genomics">
        <title>De novo assembly and annotation of Popillia japonica's genome with initial clues to its potential as an invasive pest.</title>
        <authorList>
            <person name="Cucini C."/>
            <person name="Boschi S."/>
            <person name="Funari R."/>
            <person name="Cardaioli E."/>
            <person name="Iannotti N."/>
            <person name="Marturano G."/>
            <person name="Paoli F."/>
            <person name="Bruttini M."/>
            <person name="Carapelli A."/>
            <person name="Frati F."/>
            <person name="Nardi F."/>
        </authorList>
    </citation>
    <scope>NUCLEOTIDE SEQUENCE [LARGE SCALE GENOMIC DNA]</scope>
    <source>
        <strain evidence="1">DMR45628</strain>
    </source>
</reference>
<evidence type="ECO:0000313" key="2">
    <source>
        <dbReference type="Proteomes" id="UP001458880"/>
    </source>
</evidence>
<dbReference type="Proteomes" id="UP001458880">
    <property type="component" value="Unassembled WGS sequence"/>
</dbReference>
<accession>A0AAW1KK93</accession>